<evidence type="ECO:0000256" key="2">
    <source>
        <dbReference type="ARBA" id="ARBA00022679"/>
    </source>
</evidence>
<evidence type="ECO:0000313" key="4">
    <source>
        <dbReference type="EMBL" id="GFO84059.1"/>
    </source>
</evidence>
<dbReference type="EMBL" id="BLYI01000006">
    <property type="protein sequence ID" value="GFO84059.1"/>
    <property type="molecule type" value="Genomic_DNA"/>
</dbReference>
<organism evidence="4 5">
    <name type="scientific">Anaerostipes butyraticus</name>
    <dbReference type="NCBI Taxonomy" id="645466"/>
    <lineage>
        <taxon>Bacteria</taxon>
        <taxon>Bacillati</taxon>
        <taxon>Bacillota</taxon>
        <taxon>Clostridia</taxon>
        <taxon>Lachnospirales</taxon>
        <taxon>Lachnospiraceae</taxon>
        <taxon>Anaerostipes</taxon>
    </lineage>
</organism>
<keyword evidence="5" id="KW-1185">Reference proteome</keyword>
<dbReference type="GO" id="GO:0016746">
    <property type="term" value="F:acyltransferase activity"/>
    <property type="evidence" value="ECO:0007669"/>
    <property type="project" value="UniProtKB-KW"/>
</dbReference>
<dbReference type="PANTHER" id="PTHR42811">
    <property type="entry name" value="SERINE ACETYLTRANSFERASE"/>
    <property type="match status" value="1"/>
</dbReference>
<dbReference type="Pfam" id="PF00132">
    <property type="entry name" value="Hexapep"/>
    <property type="match status" value="1"/>
</dbReference>
<dbReference type="RefSeq" id="WP_201309799.1">
    <property type="nucleotide sequence ID" value="NZ_BLYI01000006.1"/>
</dbReference>
<evidence type="ECO:0000256" key="1">
    <source>
        <dbReference type="ARBA" id="ARBA00007274"/>
    </source>
</evidence>
<evidence type="ECO:0000256" key="3">
    <source>
        <dbReference type="ARBA" id="ARBA00023315"/>
    </source>
</evidence>
<name>A0A916Q918_9FIRM</name>
<dbReference type="InterPro" id="IPR001451">
    <property type="entry name" value="Hexapep"/>
</dbReference>
<keyword evidence="2" id="KW-0808">Transferase</keyword>
<sequence>MQDYKGWITIEKQKYIDQMGGKKQFLLRRIKLHPDYYSWKYIKSLRKAGYYYDRRKKNIFYMMRYLLACRRKNRLGRKLGIEMGEKCADLGLMIYHTQGIVVNGNARLGKNCKLHGNNTIGNSGKDNAVPRIGDNVDIGAGAKVIGDVQIEENVTIGAGAVVVDSCLEKGAILVGVPARPLKRK</sequence>
<gene>
    <name evidence="4" type="ORF">ANBU17_04060</name>
</gene>
<proteinExistence type="inferred from homology"/>
<dbReference type="Proteomes" id="UP000613208">
    <property type="component" value="Unassembled WGS sequence"/>
</dbReference>
<comment type="caution">
    <text evidence="4">The sequence shown here is derived from an EMBL/GenBank/DDBJ whole genome shotgun (WGS) entry which is preliminary data.</text>
</comment>
<keyword evidence="3" id="KW-0012">Acyltransferase</keyword>
<dbReference type="Gene3D" id="2.160.10.10">
    <property type="entry name" value="Hexapeptide repeat proteins"/>
    <property type="match status" value="1"/>
</dbReference>
<dbReference type="InterPro" id="IPR045304">
    <property type="entry name" value="LbH_SAT"/>
</dbReference>
<evidence type="ECO:0000313" key="5">
    <source>
        <dbReference type="Proteomes" id="UP000613208"/>
    </source>
</evidence>
<dbReference type="SUPFAM" id="SSF51161">
    <property type="entry name" value="Trimeric LpxA-like enzymes"/>
    <property type="match status" value="1"/>
</dbReference>
<reference evidence="4" key="1">
    <citation type="submission" date="2020-06" db="EMBL/GenBank/DDBJ databases">
        <title>Characterization of fructooligosaccharide metabolism and fructooligosaccharide-degrading enzymes in human commensal butyrate producers.</title>
        <authorList>
            <person name="Tanno H."/>
            <person name="Fujii T."/>
            <person name="Hirano K."/>
            <person name="Maeno S."/>
            <person name="Tonozuka T."/>
            <person name="Sakamoto M."/>
            <person name="Ohkuma M."/>
            <person name="Tochio T."/>
            <person name="Endo A."/>
        </authorList>
    </citation>
    <scope>NUCLEOTIDE SEQUENCE</scope>
    <source>
        <strain evidence="4">JCM 17466</strain>
    </source>
</reference>
<dbReference type="AlphaFoldDB" id="A0A916Q918"/>
<accession>A0A916Q918</accession>
<dbReference type="CDD" id="cd03354">
    <property type="entry name" value="LbH_SAT"/>
    <property type="match status" value="1"/>
</dbReference>
<comment type="similarity">
    <text evidence="1">Belongs to the transferase hexapeptide repeat family.</text>
</comment>
<protein>
    <submittedName>
        <fullName evidence="4">Serine acetyltransferase</fullName>
    </submittedName>
</protein>
<dbReference type="InterPro" id="IPR011004">
    <property type="entry name" value="Trimer_LpxA-like_sf"/>
</dbReference>